<dbReference type="CDD" id="cd01297">
    <property type="entry name" value="D-aminoacylase"/>
    <property type="match status" value="1"/>
</dbReference>
<dbReference type="PANTHER" id="PTHR11647:SF1">
    <property type="entry name" value="COLLAPSIN RESPONSE MEDIATOR PROTEIN"/>
    <property type="match status" value="1"/>
</dbReference>
<name>A0A2R4XLD1_9BURK</name>
<protein>
    <submittedName>
        <fullName evidence="2">D-aminoacylase</fullName>
    </submittedName>
</protein>
<evidence type="ECO:0000313" key="3">
    <source>
        <dbReference type="Proteomes" id="UP000244571"/>
    </source>
</evidence>
<feature type="domain" description="Amidohydrolase 3" evidence="1">
    <location>
        <begin position="7"/>
        <end position="181"/>
    </location>
</feature>
<keyword evidence="3" id="KW-1185">Reference proteome</keyword>
<dbReference type="InterPro" id="IPR032466">
    <property type="entry name" value="Metal_Hydrolase"/>
</dbReference>
<feature type="domain" description="Amidohydrolase 3" evidence="1">
    <location>
        <begin position="296"/>
        <end position="426"/>
    </location>
</feature>
<dbReference type="SUPFAM" id="SSF51338">
    <property type="entry name" value="Composite domain of metallo-dependent hydrolases"/>
    <property type="match status" value="1"/>
</dbReference>
<dbReference type="OrthoDB" id="9766983at2"/>
<dbReference type="InterPro" id="IPR023100">
    <property type="entry name" value="D-aminoacylase_insert_dom_sf"/>
</dbReference>
<dbReference type="InterPro" id="IPR013108">
    <property type="entry name" value="Amidohydro_3"/>
</dbReference>
<proteinExistence type="predicted"/>
<accession>A0A2R4XLD1</accession>
<dbReference type="PANTHER" id="PTHR11647">
    <property type="entry name" value="HYDRANTOINASE/DIHYDROPYRIMIDINASE FAMILY MEMBER"/>
    <property type="match status" value="1"/>
</dbReference>
<dbReference type="Proteomes" id="UP000244571">
    <property type="component" value="Chromosome"/>
</dbReference>
<dbReference type="AlphaFoldDB" id="A0A2R4XLD1"/>
<dbReference type="Pfam" id="PF07969">
    <property type="entry name" value="Amidohydro_3"/>
    <property type="match status" value="2"/>
</dbReference>
<evidence type="ECO:0000313" key="2">
    <source>
        <dbReference type="EMBL" id="AWB34610.1"/>
    </source>
</evidence>
<dbReference type="SUPFAM" id="SSF51556">
    <property type="entry name" value="Metallo-dependent hydrolases"/>
    <property type="match status" value="1"/>
</dbReference>
<dbReference type="EMBL" id="CP028901">
    <property type="protein sequence ID" value="AWB34610.1"/>
    <property type="molecule type" value="Genomic_DNA"/>
</dbReference>
<dbReference type="InterPro" id="IPR050378">
    <property type="entry name" value="Metallo-dep_Hydrolases_sf"/>
</dbReference>
<dbReference type="Gene3D" id="2.30.40.10">
    <property type="entry name" value="Urease, subunit C, domain 1"/>
    <property type="match status" value="1"/>
</dbReference>
<reference evidence="2 3" key="1">
    <citation type="submission" date="2018-04" db="EMBL/GenBank/DDBJ databases">
        <title>Bordetella sp. HZ20 isolated from seawater.</title>
        <authorList>
            <person name="Sun C."/>
        </authorList>
    </citation>
    <scope>NUCLEOTIDE SEQUENCE [LARGE SCALE GENOMIC DNA]</scope>
    <source>
        <strain evidence="2 3">HZ20</strain>
    </source>
</reference>
<dbReference type="Gene3D" id="3.30.1490.130">
    <property type="entry name" value="D-aminoacylase. Domain 3"/>
    <property type="match status" value="1"/>
</dbReference>
<evidence type="ECO:0000259" key="1">
    <source>
        <dbReference type="Pfam" id="PF07969"/>
    </source>
</evidence>
<dbReference type="GO" id="GO:0016811">
    <property type="term" value="F:hydrolase activity, acting on carbon-nitrogen (but not peptide) bonds, in linear amides"/>
    <property type="evidence" value="ECO:0007669"/>
    <property type="project" value="InterPro"/>
</dbReference>
<dbReference type="KEGG" id="boz:DBV39_13810"/>
<organism evidence="2 3">
    <name type="scientific">Orrella marina</name>
    <dbReference type="NCBI Taxonomy" id="2163011"/>
    <lineage>
        <taxon>Bacteria</taxon>
        <taxon>Pseudomonadati</taxon>
        <taxon>Pseudomonadota</taxon>
        <taxon>Betaproteobacteria</taxon>
        <taxon>Burkholderiales</taxon>
        <taxon>Alcaligenaceae</taxon>
        <taxon>Orrella</taxon>
    </lineage>
</organism>
<dbReference type="Gene3D" id="3.20.20.140">
    <property type="entry name" value="Metal-dependent hydrolases"/>
    <property type="match status" value="1"/>
</dbReference>
<gene>
    <name evidence="2" type="ORF">DBV39_13810</name>
</gene>
<sequence>MNWRPEQTIDATGKIVAPGFIDVHTHDDRAVFSPAQILPKVSQGVTTVITGNCGISIAPFTKADTPPPIDLVVESEDINPAPMRFPTFTQYMRALDMASLSVNVAPLVGHSSLRVQAMDDLDRPATDAEIQVMRHWVDEAMQAGAWGLSSGVFYPPARAATTRELIEVGRPLSAARGHYVSHLRDEGNNILESMAEAFEIGRTLDIRVVLSHHKVVGVCNHGRSTETLEAITQAARSQPVALDCYPYHASSTVLRPEFLHRAKRTQVTWSRPHPEMAGRMLDEVARQWGVSEHEAAERLVPAGAIYYAMDEQDVQRILAYESTMIGSDGIAHDAIPHPRLWGTFPRVLGHYARDLGLFSLETAVHKMTGLPALNFGLKGRGEVAPGAWADLVLFDPETVVDVADFDEPTRPAAGISHVLVNGRVTFTPDQGLSSGAGQALRRP</sequence>
<dbReference type="InterPro" id="IPR011059">
    <property type="entry name" value="Metal-dep_hydrolase_composite"/>
</dbReference>